<name>A0A2S2QGV9_9HEMI</name>
<proteinExistence type="predicted"/>
<accession>A0A2S2QGV9</accession>
<dbReference type="OrthoDB" id="6620291at2759"/>
<gene>
    <name evidence="3" type="primary">LOC112694106</name>
    <name evidence="1" type="ORF">g.70764</name>
</gene>
<evidence type="ECO:0000313" key="3">
    <source>
        <dbReference type="RefSeq" id="XP_025425264.1"/>
    </source>
</evidence>
<reference evidence="3" key="2">
    <citation type="submission" date="2025-04" db="UniProtKB">
        <authorList>
            <consortium name="RefSeq"/>
        </authorList>
    </citation>
    <scope>IDENTIFICATION</scope>
    <source>
        <tissue evidence="3">Whole body</tissue>
    </source>
</reference>
<evidence type="ECO:0000313" key="2">
    <source>
        <dbReference type="Proteomes" id="UP000694846"/>
    </source>
</evidence>
<evidence type="ECO:0000313" key="1">
    <source>
        <dbReference type="EMBL" id="MBY76750.1"/>
    </source>
</evidence>
<dbReference type="AlphaFoldDB" id="A0A2S2QGV9"/>
<organism evidence="1">
    <name type="scientific">Sipha flava</name>
    <name type="common">yellow sugarcane aphid</name>
    <dbReference type="NCBI Taxonomy" id="143950"/>
    <lineage>
        <taxon>Eukaryota</taxon>
        <taxon>Metazoa</taxon>
        <taxon>Ecdysozoa</taxon>
        <taxon>Arthropoda</taxon>
        <taxon>Hexapoda</taxon>
        <taxon>Insecta</taxon>
        <taxon>Pterygota</taxon>
        <taxon>Neoptera</taxon>
        <taxon>Paraneoptera</taxon>
        <taxon>Hemiptera</taxon>
        <taxon>Sternorrhyncha</taxon>
        <taxon>Aphidomorpha</taxon>
        <taxon>Aphidoidea</taxon>
        <taxon>Aphididae</taxon>
        <taxon>Sipha</taxon>
    </lineage>
</organism>
<sequence>MNVKKKIIPVICLMSAYVHWIKPRLLSASASRGGKSLLLHLCARSRFLIPMIVLTAFWIFDAQMQFEASVSLTLSRNVRITVGAEGQLPQMDALDDDGADDETYSVDAYSEISSDMSNISDYDNIGSAIQDFVDNDGTSRNFSMESSLRNQQP</sequence>
<protein>
    <submittedName>
        <fullName evidence="3">Uncharacterized protein LOC112694106</fullName>
    </submittedName>
</protein>
<dbReference type="Proteomes" id="UP000694846">
    <property type="component" value="Unplaced"/>
</dbReference>
<reference evidence="1" key="1">
    <citation type="submission" date="2018-04" db="EMBL/GenBank/DDBJ databases">
        <title>Transcriptome assembly of Sipha flava.</title>
        <authorList>
            <person name="Scully E.D."/>
            <person name="Geib S.M."/>
            <person name="Palmer N.A."/>
            <person name="Koch K."/>
            <person name="Bradshaw J."/>
            <person name="Heng-Moss T."/>
            <person name="Sarath G."/>
        </authorList>
    </citation>
    <scope>NUCLEOTIDE SEQUENCE</scope>
</reference>
<dbReference type="EMBL" id="GGMS01007547">
    <property type="protein sequence ID" value="MBY76750.1"/>
    <property type="molecule type" value="Transcribed_RNA"/>
</dbReference>
<dbReference type="GeneID" id="112694106"/>
<dbReference type="RefSeq" id="XP_025425264.1">
    <property type="nucleotide sequence ID" value="XM_025569479.1"/>
</dbReference>
<keyword evidence="2" id="KW-1185">Reference proteome</keyword>